<evidence type="ECO:0000256" key="3">
    <source>
        <dbReference type="RuleBase" id="RU000363"/>
    </source>
</evidence>
<sequence>MAGQVLFITGAGSGIGQLSAKRALQSGWKVAAVDVNQQGLDALGANSDTLLKLLCDITDPLAVQSAVEQCENILGPIDRLTNAAAIMPLSEIMDQGGDMIHRIMNINYGGMVNVSQAALPKMLARGRGEFINYASMAGHWPILYMGAYNASKHAVAAYTEVLFHETRNSGVRIVCVCPPIVATPLLEQAKSCWPKIFDIFPPITPETVLDEIERKLPGKSLWVFPGPMTRMSWILRRWMPSTVWRLVHRIEKR</sequence>
<dbReference type="GO" id="GO:0016491">
    <property type="term" value="F:oxidoreductase activity"/>
    <property type="evidence" value="ECO:0007669"/>
    <property type="project" value="UniProtKB-KW"/>
</dbReference>
<dbReference type="PANTHER" id="PTHR44196:SF3">
    <property type="entry name" value="SHORT CHAIN DEHYDROGENASE FAMILY PROTEIN"/>
    <property type="match status" value="1"/>
</dbReference>
<dbReference type="SUPFAM" id="SSF51735">
    <property type="entry name" value="NAD(P)-binding Rossmann-fold domains"/>
    <property type="match status" value="1"/>
</dbReference>
<dbReference type="InterPro" id="IPR036291">
    <property type="entry name" value="NAD(P)-bd_dom_sf"/>
</dbReference>
<dbReference type="InterPro" id="IPR002347">
    <property type="entry name" value="SDR_fam"/>
</dbReference>
<proteinExistence type="inferred from homology"/>
<comment type="caution">
    <text evidence="4">The sequence shown here is derived from an EMBL/GenBank/DDBJ whole genome shotgun (WGS) entry which is preliminary data.</text>
</comment>
<dbReference type="PANTHER" id="PTHR44196">
    <property type="entry name" value="DEHYDROGENASE/REDUCTASE SDR FAMILY MEMBER 7B"/>
    <property type="match status" value="1"/>
</dbReference>
<comment type="similarity">
    <text evidence="1 3">Belongs to the short-chain dehydrogenases/reductases (SDR) family.</text>
</comment>
<dbReference type="EMBL" id="PQGG01000036">
    <property type="protein sequence ID" value="POP51650.1"/>
    <property type="molecule type" value="Genomic_DNA"/>
</dbReference>
<dbReference type="RefSeq" id="WP_103685479.1">
    <property type="nucleotide sequence ID" value="NZ_PQGG01000036.1"/>
</dbReference>
<evidence type="ECO:0000256" key="2">
    <source>
        <dbReference type="ARBA" id="ARBA00023002"/>
    </source>
</evidence>
<protein>
    <submittedName>
        <fullName evidence="4">Short-chain dehydrogenase</fullName>
    </submittedName>
</protein>
<evidence type="ECO:0000313" key="4">
    <source>
        <dbReference type="EMBL" id="POP51650.1"/>
    </source>
</evidence>
<dbReference type="AlphaFoldDB" id="A0A2S4HCF5"/>
<dbReference type="Proteomes" id="UP000237222">
    <property type="component" value="Unassembled WGS sequence"/>
</dbReference>
<dbReference type="Gene3D" id="3.40.50.720">
    <property type="entry name" value="NAD(P)-binding Rossmann-like Domain"/>
    <property type="match status" value="1"/>
</dbReference>
<accession>A0A2S4HCF5</accession>
<gene>
    <name evidence="4" type="ORF">C0068_15940</name>
</gene>
<reference evidence="4 5" key="1">
    <citation type="submission" date="2018-01" db="EMBL/GenBank/DDBJ databases">
        <authorList>
            <person name="Yu X.-D."/>
        </authorList>
    </citation>
    <scope>NUCLEOTIDE SEQUENCE [LARGE SCALE GENOMIC DNA]</scope>
    <source>
        <strain evidence="4 5">ZX-21</strain>
    </source>
</reference>
<dbReference type="CDD" id="cd05233">
    <property type="entry name" value="SDR_c"/>
    <property type="match status" value="1"/>
</dbReference>
<dbReference type="GO" id="GO:0016020">
    <property type="term" value="C:membrane"/>
    <property type="evidence" value="ECO:0007669"/>
    <property type="project" value="TreeGrafter"/>
</dbReference>
<name>A0A2S4HCF5_9GAMM</name>
<evidence type="ECO:0000313" key="5">
    <source>
        <dbReference type="Proteomes" id="UP000237222"/>
    </source>
</evidence>
<organism evidence="4 5">
    <name type="scientific">Zhongshania marina</name>
    <dbReference type="NCBI Taxonomy" id="2304603"/>
    <lineage>
        <taxon>Bacteria</taxon>
        <taxon>Pseudomonadati</taxon>
        <taxon>Pseudomonadota</taxon>
        <taxon>Gammaproteobacteria</taxon>
        <taxon>Cellvibrionales</taxon>
        <taxon>Spongiibacteraceae</taxon>
        <taxon>Zhongshania</taxon>
    </lineage>
</organism>
<dbReference type="OrthoDB" id="9806974at2"/>
<evidence type="ECO:0000256" key="1">
    <source>
        <dbReference type="ARBA" id="ARBA00006484"/>
    </source>
</evidence>
<dbReference type="PRINTS" id="PR00080">
    <property type="entry name" value="SDRFAMILY"/>
</dbReference>
<dbReference type="Pfam" id="PF00106">
    <property type="entry name" value="adh_short"/>
    <property type="match status" value="1"/>
</dbReference>
<dbReference type="PRINTS" id="PR00081">
    <property type="entry name" value="GDHRDH"/>
</dbReference>
<keyword evidence="2" id="KW-0560">Oxidoreductase</keyword>